<protein>
    <submittedName>
        <fullName evidence="11">Putative conserved protein with signal anchor</fullName>
    </submittedName>
</protein>
<sequence>MSEQLSGVTVVLIIGGGAILAVILFIFAKRQIMRFALRSRRGPHVPIGHDAKKSLKKEVERKIEVIPKIHYEPRLICDDNLVVQPGEQLPPYYYRFKAVDDVKLLESEILKQDSHLFRHPSESLRGYLLTSLAPAINECGQKVIHQFCDMYDHARHDPKEFQEKEYQVYQKLLLKLLDTTNQIKTTTSGGKVSPGRTLRKQKDDQLCSVLDPSRLRPKNLHQTKFKLGTENTLNVDLQPTVSVCSVPDVKGKDNETSV</sequence>
<dbReference type="InterPro" id="IPR010876">
    <property type="entry name" value="C1orf43"/>
</dbReference>
<evidence type="ECO:0000256" key="3">
    <source>
        <dbReference type="ARBA" id="ARBA00004173"/>
    </source>
</evidence>
<evidence type="ECO:0000256" key="1">
    <source>
        <dbReference type="ARBA" id="ARBA00002620"/>
    </source>
</evidence>
<evidence type="ECO:0000256" key="2">
    <source>
        <dbReference type="ARBA" id="ARBA00004167"/>
    </source>
</evidence>
<reference evidence="11" key="1">
    <citation type="submission" date="2020-03" db="EMBL/GenBank/DDBJ databases">
        <title>Transcriptomic Profiling of the Digestive Tract of the Rat Flea, Xenopsylla cheopis, Following Blood Feeding and Infection with Yersinia pestis.</title>
        <authorList>
            <person name="Bland D.M."/>
            <person name="Martens C.A."/>
            <person name="Virtaneva K."/>
            <person name="Kanakabandi K."/>
            <person name="Long D."/>
            <person name="Rosenke R."/>
            <person name="Saturday G.A."/>
            <person name="Hoyt F.H."/>
            <person name="Bruno D.P."/>
            <person name="Ribeiro J.M.C."/>
            <person name="Hinnebusch J."/>
        </authorList>
    </citation>
    <scope>NUCLEOTIDE SEQUENCE</scope>
</reference>
<accession>A0A6M2DY73</accession>
<evidence type="ECO:0000256" key="5">
    <source>
        <dbReference type="ARBA" id="ARBA00022692"/>
    </source>
</evidence>
<comment type="function">
    <text evidence="1">General regulator of phagocytosis. Required to uptake Gram negative bacterium by macrophages.</text>
</comment>
<keyword evidence="6 10" id="KW-1133">Transmembrane helix</keyword>
<evidence type="ECO:0000313" key="11">
    <source>
        <dbReference type="EMBL" id="NOV49517.1"/>
    </source>
</evidence>
<evidence type="ECO:0000256" key="7">
    <source>
        <dbReference type="ARBA" id="ARBA00023034"/>
    </source>
</evidence>
<evidence type="ECO:0000256" key="6">
    <source>
        <dbReference type="ARBA" id="ARBA00022989"/>
    </source>
</evidence>
<evidence type="ECO:0000256" key="4">
    <source>
        <dbReference type="ARBA" id="ARBA00004555"/>
    </source>
</evidence>
<proteinExistence type="predicted"/>
<evidence type="ECO:0000256" key="10">
    <source>
        <dbReference type="SAM" id="Phobius"/>
    </source>
</evidence>
<dbReference type="GO" id="GO:0016020">
    <property type="term" value="C:membrane"/>
    <property type="evidence" value="ECO:0007669"/>
    <property type="project" value="UniProtKB-SubCell"/>
</dbReference>
<dbReference type="GO" id="GO:0005739">
    <property type="term" value="C:mitochondrion"/>
    <property type="evidence" value="ECO:0007669"/>
    <property type="project" value="UniProtKB-SubCell"/>
</dbReference>
<dbReference type="GO" id="GO:0005794">
    <property type="term" value="C:Golgi apparatus"/>
    <property type="evidence" value="ECO:0007669"/>
    <property type="project" value="UniProtKB-SubCell"/>
</dbReference>
<dbReference type="PANTHER" id="PTHR21425">
    <property type="entry name" value="NICE-3"/>
    <property type="match status" value="1"/>
</dbReference>
<name>A0A6M2DY73_XENCH</name>
<dbReference type="Pfam" id="PF07406">
    <property type="entry name" value="NICE-3"/>
    <property type="match status" value="1"/>
</dbReference>
<keyword evidence="9 10" id="KW-0472">Membrane</keyword>
<dbReference type="EMBL" id="GIIL01005791">
    <property type="protein sequence ID" value="NOV49517.1"/>
    <property type="molecule type" value="Transcribed_RNA"/>
</dbReference>
<dbReference type="PANTHER" id="PTHR21425:SF2">
    <property type="entry name" value="PROTEIN C1ORF43"/>
    <property type="match status" value="1"/>
</dbReference>
<keyword evidence="8" id="KW-0496">Mitochondrion</keyword>
<keyword evidence="5 10" id="KW-0812">Transmembrane</keyword>
<comment type="subcellular location">
    <subcellularLocation>
        <location evidence="4">Golgi apparatus</location>
    </subcellularLocation>
    <subcellularLocation>
        <location evidence="2">Membrane</location>
        <topology evidence="2">Single-pass membrane protein</topology>
    </subcellularLocation>
    <subcellularLocation>
        <location evidence="3">Mitochondrion</location>
    </subcellularLocation>
</comment>
<feature type="transmembrane region" description="Helical" evidence="10">
    <location>
        <begin position="6"/>
        <end position="28"/>
    </location>
</feature>
<evidence type="ECO:0000256" key="8">
    <source>
        <dbReference type="ARBA" id="ARBA00023128"/>
    </source>
</evidence>
<organism evidence="11">
    <name type="scientific">Xenopsylla cheopis</name>
    <name type="common">Oriental rat flea</name>
    <name type="synonym">Pulex cheopis</name>
    <dbReference type="NCBI Taxonomy" id="163159"/>
    <lineage>
        <taxon>Eukaryota</taxon>
        <taxon>Metazoa</taxon>
        <taxon>Ecdysozoa</taxon>
        <taxon>Arthropoda</taxon>
        <taxon>Hexapoda</taxon>
        <taxon>Insecta</taxon>
        <taxon>Pterygota</taxon>
        <taxon>Neoptera</taxon>
        <taxon>Endopterygota</taxon>
        <taxon>Siphonaptera</taxon>
        <taxon>Pulicidae</taxon>
        <taxon>Xenopsyllinae</taxon>
        <taxon>Xenopsylla</taxon>
    </lineage>
</organism>
<keyword evidence="7" id="KW-0333">Golgi apparatus</keyword>
<evidence type="ECO:0000256" key="9">
    <source>
        <dbReference type="ARBA" id="ARBA00023136"/>
    </source>
</evidence>
<dbReference type="AlphaFoldDB" id="A0A6M2DY73"/>